<dbReference type="Pfam" id="PF22124">
    <property type="entry name" value="Glyco_hydro_95_cat"/>
    <property type="match status" value="1"/>
</dbReference>
<dbReference type="EMBL" id="JACHMO010000001">
    <property type="protein sequence ID" value="MBB5801803.1"/>
    <property type="molecule type" value="Genomic_DNA"/>
</dbReference>
<evidence type="ECO:0000313" key="5">
    <source>
        <dbReference type="EMBL" id="MBB5801803.1"/>
    </source>
</evidence>
<dbReference type="Gene3D" id="2.70.98.50">
    <property type="entry name" value="putative glycoside hydrolase family protein from bacillus halodurans"/>
    <property type="match status" value="1"/>
</dbReference>
<evidence type="ECO:0000256" key="2">
    <source>
        <dbReference type="SAM" id="SignalP"/>
    </source>
</evidence>
<evidence type="ECO:0000313" key="6">
    <source>
        <dbReference type="Proteomes" id="UP000552097"/>
    </source>
</evidence>
<dbReference type="GO" id="GO:0004560">
    <property type="term" value="F:alpha-L-fucosidase activity"/>
    <property type="evidence" value="ECO:0007669"/>
    <property type="project" value="TreeGrafter"/>
</dbReference>
<proteinExistence type="predicted"/>
<dbReference type="GO" id="GO:0005975">
    <property type="term" value="P:carbohydrate metabolic process"/>
    <property type="evidence" value="ECO:0007669"/>
    <property type="project" value="InterPro"/>
</dbReference>
<dbReference type="PANTHER" id="PTHR31084">
    <property type="entry name" value="ALPHA-L-FUCOSIDASE 2"/>
    <property type="match status" value="1"/>
</dbReference>
<evidence type="ECO:0000259" key="3">
    <source>
        <dbReference type="Pfam" id="PF14498"/>
    </source>
</evidence>
<dbReference type="Pfam" id="PF14498">
    <property type="entry name" value="Glyco_hyd_65N_2"/>
    <property type="match status" value="1"/>
</dbReference>
<dbReference type="AlphaFoldDB" id="A0A7W9HH21"/>
<feature type="compositionally biased region" description="Low complexity" evidence="1">
    <location>
        <begin position="378"/>
        <end position="406"/>
    </location>
</feature>
<feature type="compositionally biased region" description="Low complexity" evidence="1">
    <location>
        <begin position="355"/>
        <end position="371"/>
    </location>
</feature>
<feature type="signal peptide" evidence="2">
    <location>
        <begin position="1"/>
        <end position="18"/>
    </location>
</feature>
<keyword evidence="2" id="KW-0732">Signal</keyword>
<feature type="region of interest" description="Disordered" evidence="1">
    <location>
        <begin position="355"/>
        <end position="421"/>
    </location>
</feature>
<accession>A0A7W9HH21</accession>
<dbReference type="Proteomes" id="UP000552097">
    <property type="component" value="Unassembled WGS sequence"/>
</dbReference>
<dbReference type="SUPFAM" id="SSF48208">
    <property type="entry name" value="Six-hairpin glycosidases"/>
    <property type="match status" value="1"/>
</dbReference>
<keyword evidence="6" id="KW-1185">Reference proteome</keyword>
<sequence>MLIRATAIRPLPALSALAAATSEHTLWYDEPATDWESQALPIGNGAMGAMVFGGVQSERLQFNEKSLWTGGPGSTQGYDHSDWTTPRPTAVQEVVDAINSRGSADPEWVAGKLGQGRKGSGAYQTFGDLELDVSPDRASYSGYRCELDIADAVARVNYTGNGVTYDREYFASHPDKVVVGRLGASATGKVSFTLRYKSPRADFTTSAANGRLRVRGTLADNRMVFEAQISVRVDGGTVTSAGDSVTVSGANSATLILAAGTNYADSYPNYRGADPGTAVTAAVDAAAAKSYTTLRDAHVADHSALFDRVGLNIGQAMPDRPTDDLRATYTGGSSSADRALEALYYQYGRYLPIASSRGGSTGRPRSGSPKPTAGRPVRSTASTRSTRTRRSCAAAPTRCSRARPSSGWPTSAPIPATGSWS</sequence>
<feature type="domain" description="Glycosyl hydrolase family 95 N-terminal" evidence="3">
    <location>
        <begin position="26"/>
        <end position="265"/>
    </location>
</feature>
<reference evidence="5 6" key="1">
    <citation type="submission" date="2020-08" db="EMBL/GenBank/DDBJ databases">
        <title>Sequencing the genomes of 1000 actinobacteria strains.</title>
        <authorList>
            <person name="Klenk H.-P."/>
        </authorList>
    </citation>
    <scope>NUCLEOTIDE SEQUENCE [LARGE SCALE GENOMIC DNA]</scope>
    <source>
        <strain evidence="5 6">DSM 45486</strain>
    </source>
</reference>
<organism evidence="5 6">
    <name type="scientific">Saccharothrix ecbatanensis</name>
    <dbReference type="NCBI Taxonomy" id="1105145"/>
    <lineage>
        <taxon>Bacteria</taxon>
        <taxon>Bacillati</taxon>
        <taxon>Actinomycetota</taxon>
        <taxon>Actinomycetes</taxon>
        <taxon>Pseudonocardiales</taxon>
        <taxon>Pseudonocardiaceae</taxon>
        <taxon>Saccharothrix</taxon>
    </lineage>
</organism>
<evidence type="ECO:0000256" key="1">
    <source>
        <dbReference type="SAM" id="MobiDB-lite"/>
    </source>
</evidence>
<dbReference type="InterPro" id="IPR008928">
    <property type="entry name" value="6-hairpin_glycosidase_sf"/>
</dbReference>
<dbReference type="PANTHER" id="PTHR31084:SF0">
    <property type="entry name" value="ALPHA-L-FUCOSIDASE 2"/>
    <property type="match status" value="1"/>
</dbReference>
<dbReference type="InterPro" id="IPR054363">
    <property type="entry name" value="GH95_cat"/>
</dbReference>
<feature type="chain" id="PRO_5031106409" description="Glycosyl hydrolase family 65" evidence="2">
    <location>
        <begin position="19"/>
        <end position="421"/>
    </location>
</feature>
<feature type="domain" description="Glycosyl hydrolase family 95 catalytic" evidence="4">
    <location>
        <begin position="290"/>
        <end position="360"/>
    </location>
</feature>
<comment type="caution">
    <text evidence="5">The sequence shown here is derived from an EMBL/GenBank/DDBJ whole genome shotgun (WGS) entry which is preliminary data.</text>
</comment>
<protein>
    <recommendedName>
        <fullName evidence="7">Glycosyl hydrolase family 65</fullName>
    </recommendedName>
</protein>
<gene>
    <name evidence="5" type="ORF">F4560_001571</name>
</gene>
<evidence type="ECO:0000259" key="4">
    <source>
        <dbReference type="Pfam" id="PF22124"/>
    </source>
</evidence>
<name>A0A7W9HH21_9PSEU</name>
<evidence type="ECO:0008006" key="7">
    <source>
        <dbReference type="Google" id="ProtNLM"/>
    </source>
</evidence>
<dbReference type="InterPro" id="IPR027414">
    <property type="entry name" value="GH95_N_dom"/>
</dbReference>